<organism evidence="14 15">
    <name type="scientific">Sphaerobacter thermophilus (strain ATCC 49802 / DSM 20745 / KCCM 41009 / NCIMB 13125 / S 6022)</name>
    <dbReference type="NCBI Taxonomy" id="479434"/>
    <lineage>
        <taxon>Bacteria</taxon>
        <taxon>Pseudomonadati</taxon>
        <taxon>Thermomicrobiota</taxon>
        <taxon>Thermomicrobia</taxon>
        <taxon>Sphaerobacterales</taxon>
        <taxon>Sphaerobacterineae</taxon>
        <taxon>Sphaerobacteraceae</taxon>
        <taxon>Sphaerobacter</taxon>
    </lineage>
</organism>
<evidence type="ECO:0000313" key="15">
    <source>
        <dbReference type="Proteomes" id="UP000002027"/>
    </source>
</evidence>
<evidence type="ECO:0000256" key="2">
    <source>
        <dbReference type="ARBA" id="ARBA00005594"/>
    </source>
</evidence>
<feature type="binding site" evidence="12">
    <location>
        <position position="235"/>
    </location>
    <ligand>
        <name>Zn(2+)</name>
        <dbReference type="ChEBI" id="CHEBI:29105"/>
    </ligand>
</feature>
<dbReference type="CDD" id="cd00672">
    <property type="entry name" value="CysRS_core"/>
    <property type="match status" value="1"/>
</dbReference>
<dbReference type="GO" id="GO:0005829">
    <property type="term" value="C:cytosol"/>
    <property type="evidence" value="ECO:0007669"/>
    <property type="project" value="TreeGrafter"/>
</dbReference>
<dbReference type="HAMAP" id="MF_00041">
    <property type="entry name" value="Cys_tRNA_synth"/>
    <property type="match status" value="1"/>
</dbReference>
<dbReference type="SUPFAM" id="SSF52374">
    <property type="entry name" value="Nucleotidylyl transferase"/>
    <property type="match status" value="1"/>
</dbReference>
<dbReference type="GO" id="GO:0008270">
    <property type="term" value="F:zinc ion binding"/>
    <property type="evidence" value="ECO:0007669"/>
    <property type="project" value="UniProtKB-UniRule"/>
</dbReference>
<comment type="cofactor">
    <cofactor evidence="12">
        <name>Zn(2+)</name>
        <dbReference type="ChEBI" id="CHEBI:29105"/>
    </cofactor>
    <text evidence="12">Binds 1 zinc ion per subunit.</text>
</comment>
<dbReference type="EC" id="6.1.1.16" evidence="12"/>
<name>D1C460_SPHTD</name>
<proteinExistence type="inferred from homology"/>
<keyword evidence="8 12" id="KW-0862">Zinc</keyword>
<evidence type="ECO:0000256" key="11">
    <source>
        <dbReference type="ARBA" id="ARBA00023146"/>
    </source>
</evidence>
<evidence type="ECO:0000256" key="4">
    <source>
        <dbReference type="ARBA" id="ARBA00022490"/>
    </source>
</evidence>
<dbReference type="GO" id="GO:0005524">
    <property type="term" value="F:ATP binding"/>
    <property type="evidence" value="ECO:0007669"/>
    <property type="project" value="UniProtKB-UniRule"/>
</dbReference>
<dbReference type="RefSeq" id="WP_012872074.1">
    <property type="nucleotide sequence ID" value="NC_013523.1"/>
</dbReference>
<evidence type="ECO:0000256" key="7">
    <source>
        <dbReference type="ARBA" id="ARBA00022741"/>
    </source>
</evidence>
<dbReference type="Pfam" id="PF09190">
    <property type="entry name" value="DALR_2"/>
    <property type="match status" value="1"/>
</dbReference>
<evidence type="ECO:0000313" key="14">
    <source>
        <dbReference type="EMBL" id="ACZ39027.1"/>
    </source>
</evidence>
<evidence type="ECO:0000259" key="13">
    <source>
        <dbReference type="SMART" id="SM00840"/>
    </source>
</evidence>
<dbReference type="NCBIfam" id="TIGR00435">
    <property type="entry name" value="cysS"/>
    <property type="match status" value="1"/>
</dbReference>
<keyword evidence="10 12" id="KW-0648">Protein biosynthesis</keyword>
<dbReference type="FunFam" id="3.40.50.620:FF:000009">
    <property type="entry name" value="Cysteine--tRNA ligase"/>
    <property type="match status" value="1"/>
</dbReference>
<feature type="binding site" evidence="12">
    <location>
        <position position="239"/>
    </location>
    <ligand>
        <name>Zn(2+)</name>
        <dbReference type="ChEBI" id="CHEBI:29105"/>
    </ligand>
</feature>
<comment type="subcellular location">
    <subcellularLocation>
        <location evidence="1 12">Cytoplasm</location>
    </subcellularLocation>
</comment>
<sequence>MTLRLTDTRTGEQRPFEPIEPGVVRMYVCGPTVYDDAHIGHAMSAIVFDVLRRYLEYSGYRVIHAQNFTDVDDKIIQRAATLGIEPRELAERLIEDWLRDTARLNVKPATIYPRATQEIDTIIEMIKGLIAEGHAYAVEGGDVFFRVDSFPGYGKLSHRSLDEMMAGARIEVDPRKENPMDFALWKGAKPGEPAWDSPWGPGRPGWHIECSAMIYRHLGDRIDIHGGGADLIFPHHENEIAQSEAFTDQEPLARFWVHNGLLQLGGEKMSKSLGNLITIRELLERGDGEAFRFLVLSSHYRSPLTFSDEAMDSARRGLARLQSAVRGFDPATAPATAPDHALARIADETRAEFRAAMDDDLNTPVALSHLFELARAINRERDAGAPAAAVAYAQSVLKELAGVLGLTLETTTQRTDEAIEPFVDLLLEVRAELRKQRLWDLADRIRVRLGELGIRVEDTAQGSTWRRE</sequence>
<keyword evidence="15" id="KW-1185">Reference proteome</keyword>
<dbReference type="FunCoup" id="D1C460">
    <property type="interactions" value="405"/>
</dbReference>
<keyword evidence="9 12" id="KW-0067">ATP-binding</keyword>
<dbReference type="Proteomes" id="UP000002027">
    <property type="component" value="Chromosome 1"/>
</dbReference>
<dbReference type="SMART" id="SM00840">
    <property type="entry name" value="DALR_2"/>
    <property type="match status" value="1"/>
</dbReference>
<dbReference type="OrthoDB" id="9815130at2"/>
<dbReference type="AlphaFoldDB" id="D1C460"/>
<feature type="binding site" evidence="12">
    <location>
        <position position="271"/>
    </location>
    <ligand>
        <name>ATP</name>
        <dbReference type="ChEBI" id="CHEBI:30616"/>
    </ligand>
</feature>
<feature type="short sequence motif" description="'HIGH' region" evidence="12">
    <location>
        <begin position="31"/>
        <end position="41"/>
    </location>
</feature>
<reference evidence="15" key="1">
    <citation type="submission" date="2009-11" db="EMBL/GenBank/DDBJ databases">
        <title>The complete chromosome 1 of Sphaerobacter thermophilus DSM 20745.</title>
        <authorList>
            <person name="Lucas S."/>
            <person name="Copeland A."/>
            <person name="Lapidus A."/>
            <person name="Glavina del Rio T."/>
            <person name="Dalin E."/>
            <person name="Tice H."/>
            <person name="Bruce D."/>
            <person name="Goodwin L."/>
            <person name="Pitluck S."/>
            <person name="Kyrpides N."/>
            <person name="Mavromatis K."/>
            <person name="Ivanova N."/>
            <person name="Mikhailova N."/>
            <person name="LaButti K.M."/>
            <person name="Clum A."/>
            <person name="Sun H.I."/>
            <person name="Brettin T."/>
            <person name="Detter J.C."/>
            <person name="Han C."/>
            <person name="Larimer F."/>
            <person name="Land M."/>
            <person name="Hauser L."/>
            <person name="Markowitz V."/>
            <person name="Cheng J.F."/>
            <person name="Hugenholtz P."/>
            <person name="Woyke T."/>
            <person name="Wu D."/>
            <person name="Steenblock K."/>
            <person name="Schneider S."/>
            <person name="Pukall R."/>
            <person name="Goeker M."/>
            <person name="Klenk H.P."/>
            <person name="Eisen J.A."/>
        </authorList>
    </citation>
    <scope>NUCLEOTIDE SEQUENCE [LARGE SCALE GENOMIC DNA]</scope>
    <source>
        <strain evidence="15">ATCC 49802 / DSM 20745 / S 6022</strain>
    </source>
</reference>
<evidence type="ECO:0000256" key="5">
    <source>
        <dbReference type="ARBA" id="ARBA00022598"/>
    </source>
</evidence>
<keyword evidence="11 12" id="KW-0030">Aminoacyl-tRNA synthetase</keyword>
<dbReference type="InterPro" id="IPR015803">
    <property type="entry name" value="Cys-tRNA-ligase"/>
</dbReference>
<evidence type="ECO:0000256" key="6">
    <source>
        <dbReference type="ARBA" id="ARBA00022723"/>
    </source>
</evidence>
<evidence type="ECO:0000256" key="12">
    <source>
        <dbReference type="HAMAP-Rule" id="MF_00041"/>
    </source>
</evidence>
<dbReference type="EMBL" id="CP001823">
    <property type="protein sequence ID" value="ACZ39027.1"/>
    <property type="molecule type" value="Genomic_DNA"/>
</dbReference>
<feature type="short sequence motif" description="'KMSKS' region" evidence="12">
    <location>
        <begin position="268"/>
        <end position="272"/>
    </location>
</feature>
<dbReference type="STRING" id="479434.Sthe_1593"/>
<evidence type="ECO:0000256" key="10">
    <source>
        <dbReference type="ARBA" id="ARBA00022917"/>
    </source>
</evidence>
<dbReference type="InterPro" id="IPR015273">
    <property type="entry name" value="Cys-tRNA-synt_Ia_DALR"/>
</dbReference>
<gene>
    <name evidence="12" type="primary">cysS</name>
    <name evidence="14" type="ordered locus">Sthe_1593</name>
</gene>
<dbReference type="InParanoid" id="D1C460"/>
<dbReference type="InterPro" id="IPR014729">
    <property type="entry name" value="Rossmann-like_a/b/a_fold"/>
</dbReference>
<dbReference type="Gene3D" id="1.20.120.1910">
    <property type="entry name" value="Cysteine-tRNA ligase, C-terminal anti-codon recognition domain"/>
    <property type="match status" value="1"/>
</dbReference>
<dbReference type="GO" id="GO:0006423">
    <property type="term" value="P:cysteinyl-tRNA aminoacylation"/>
    <property type="evidence" value="ECO:0007669"/>
    <property type="project" value="UniProtKB-UniRule"/>
</dbReference>
<dbReference type="GO" id="GO:0004817">
    <property type="term" value="F:cysteine-tRNA ligase activity"/>
    <property type="evidence" value="ECO:0007669"/>
    <property type="project" value="UniProtKB-UniRule"/>
</dbReference>
<dbReference type="InterPro" id="IPR024909">
    <property type="entry name" value="Cys-tRNA/MSH_ligase"/>
</dbReference>
<dbReference type="InterPro" id="IPR032678">
    <property type="entry name" value="tRNA-synt_1_cat_dom"/>
</dbReference>
<reference evidence="14 15" key="2">
    <citation type="journal article" date="2010" name="Stand. Genomic Sci.">
        <title>Complete genome sequence of Desulfohalobium retbaense type strain (HR(100)).</title>
        <authorList>
            <person name="Spring S."/>
            <person name="Nolan M."/>
            <person name="Lapidus A."/>
            <person name="Glavina Del Rio T."/>
            <person name="Copeland A."/>
            <person name="Tice H."/>
            <person name="Cheng J.F."/>
            <person name="Lucas S."/>
            <person name="Land M."/>
            <person name="Chen F."/>
            <person name="Bruce D."/>
            <person name="Goodwin L."/>
            <person name="Pitluck S."/>
            <person name="Ivanova N."/>
            <person name="Mavromatis K."/>
            <person name="Mikhailova N."/>
            <person name="Pati A."/>
            <person name="Chen A."/>
            <person name="Palaniappan K."/>
            <person name="Hauser L."/>
            <person name="Chang Y.J."/>
            <person name="Jeffries C.D."/>
            <person name="Munk C."/>
            <person name="Kiss H."/>
            <person name="Chain P."/>
            <person name="Han C."/>
            <person name="Brettin T."/>
            <person name="Detter J.C."/>
            <person name="Schuler E."/>
            <person name="Goker M."/>
            <person name="Rohde M."/>
            <person name="Bristow J."/>
            <person name="Eisen J.A."/>
            <person name="Markowitz V."/>
            <person name="Hugenholtz P."/>
            <person name="Kyrpides N.C."/>
            <person name="Klenk H.P."/>
        </authorList>
    </citation>
    <scope>NUCLEOTIDE SEQUENCE [LARGE SCALE GENOMIC DNA]</scope>
    <source>
        <strain evidence="15">ATCC 49802 / DSM 20745 / S 6022</strain>
    </source>
</reference>
<dbReference type="Gene3D" id="3.40.50.620">
    <property type="entry name" value="HUPs"/>
    <property type="match status" value="1"/>
</dbReference>
<dbReference type="HOGENOM" id="CLU_013528_0_1_0"/>
<evidence type="ECO:0000256" key="1">
    <source>
        <dbReference type="ARBA" id="ARBA00004496"/>
    </source>
</evidence>
<comment type="similarity">
    <text evidence="2 12">Belongs to the class-I aminoacyl-tRNA synthetase family.</text>
</comment>
<evidence type="ECO:0000256" key="8">
    <source>
        <dbReference type="ARBA" id="ARBA00022833"/>
    </source>
</evidence>
<keyword evidence="4 12" id="KW-0963">Cytoplasm</keyword>
<feature type="binding site" evidence="12">
    <location>
        <position position="210"/>
    </location>
    <ligand>
        <name>Zn(2+)</name>
        <dbReference type="ChEBI" id="CHEBI:29105"/>
    </ligand>
</feature>
<evidence type="ECO:0000256" key="3">
    <source>
        <dbReference type="ARBA" id="ARBA00011245"/>
    </source>
</evidence>
<keyword evidence="5 12" id="KW-0436">Ligase</keyword>
<dbReference type="PRINTS" id="PR00983">
    <property type="entry name" value="TRNASYNTHCYS"/>
</dbReference>
<dbReference type="PANTHER" id="PTHR10890">
    <property type="entry name" value="CYSTEINYL-TRNA SYNTHETASE"/>
    <property type="match status" value="1"/>
</dbReference>
<dbReference type="eggNOG" id="COG0215">
    <property type="taxonomic scope" value="Bacteria"/>
</dbReference>
<accession>D1C460</accession>
<protein>
    <recommendedName>
        <fullName evidence="12">Cysteine--tRNA ligase</fullName>
        <ecNumber evidence="12">6.1.1.16</ecNumber>
    </recommendedName>
    <alternativeName>
        <fullName evidence="12">Cysteinyl-tRNA synthetase</fullName>
        <shortName evidence="12">CysRS</shortName>
    </alternativeName>
</protein>
<dbReference type="SUPFAM" id="SSF47323">
    <property type="entry name" value="Anticodon-binding domain of a subclass of class I aminoacyl-tRNA synthetases"/>
    <property type="match status" value="1"/>
</dbReference>
<comment type="subunit">
    <text evidence="3 12">Monomer.</text>
</comment>
<dbReference type="InterPro" id="IPR009080">
    <property type="entry name" value="tRNAsynth_Ia_anticodon-bd"/>
</dbReference>
<keyword evidence="7 12" id="KW-0547">Nucleotide-binding</keyword>
<comment type="catalytic activity">
    <reaction evidence="12">
        <text>tRNA(Cys) + L-cysteine + ATP = L-cysteinyl-tRNA(Cys) + AMP + diphosphate</text>
        <dbReference type="Rhea" id="RHEA:17773"/>
        <dbReference type="Rhea" id="RHEA-COMP:9661"/>
        <dbReference type="Rhea" id="RHEA-COMP:9679"/>
        <dbReference type="ChEBI" id="CHEBI:30616"/>
        <dbReference type="ChEBI" id="CHEBI:33019"/>
        <dbReference type="ChEBI" id="CHEBI:35235"/>
        <dbReference type="ChEBI" id="CHEBI:78442"/>
        <dbReference type="ChEBI" id="CHEBI:78517"/>
        <dbReference type="ChEBI" id="CHEBI:456215"/>
        <dbReference type="EC" id="6.1.1.16"/>
    </reaction>
</comment>
<dbReference type="PANTHER" id="PTHR10890:SF3">
    <property type="entry name" value="CYSTEINE--TRNA LIGASE, CYTOPLASMIC"/>
    <property type="match status" value="1"/>
</dbReference>
<dbReference type="Pfam" id="PF01406">
    <property type="entry name" value="tRNA-synt_1e"/>
    <property type="match status" value="1"/>
</dbReference>
<dbReference type="KEGG" id="sti:Sthe_1593"/>
<evidence type="ECO:0000256" key="9">
    <source>
        <dbReference type="ARBA" id="ARBA00022840"/>
    </source>
</evidence>
<feature type="domain" description="Cysteinyl-tRNA synthetase class Ia DALR" evidence="13">
    <location>
        <begin position="352"/>
        <end position="415"/>
    </location>
</feature>
<feature type="binding site" evidence="12">
    <location>
        <position position="29"/>
    </location>
    <ligand>
        <name>Zn(2+)</name>
        <dbReference type="ChEBI" id="CHEBI:29105"/>
    </ligand>
</feature>
<keyword evidence="6 12" id="KW-0479">Metal-binding</keyword>